<evidence type="ECO:0000313" key="2">
    <source>
        <dbReference type="EMBL" id="MBB5284178.1"/>
    </source>
</evidence>
<proteinExistence type="predicted"/>
<dbReference type="EMBL" id="JACHGF010000003">
    <property type="protein sequence ID" value="MBB5284178.1"/>
    <property type="molecule type" value="Genomic_DNA"/>
</dbReference>
<evidence type="ECO:0000256" key="1">
    <source>
        <dbReference type="SAM" id="Phobius"/>
    </source>
</evidence>
<protein>
    <submittedName>
        <fullName evidence="2">Uncharacterized protein</fullName>
    </submittedName>
</protein>
<dbReference type="AlphaFoldDB" id="A0A840TVM5"/>
<feature type="transmembrane region" description="Helical" evidence="1">
    <location>
        <begin position="155"/>
        <end position="175"/>
    </location>
</feature>
<feature type="transmembrane region" description="Helical" evidence="1">
    <location>
        <begin position="48"/>
        <end position="69"/>
    </location>
</feature>
<feature type="transmembrane region" description="Helical" evidence="1">
    <location>
        <begin position="75"/>
        <end position="96"/>
    </location>
</feature>
<keyword evidence="1" id="KW-0812">Transmembrane</keyword>
<name>A0A840TVM5_9BACT</name>
<reference evidence="2 3" key="1">
    <citation type="submission" date="2020-08" db="EMBL/GenBank/DDBJ databases">
        <title>Genomic Encyclopedia of Type Strains, Phase IV (KMG-IV): sequencing the most valuable type-strain genomes for metagenomic binning, comparative biology and taxonomic classification.</title>
        <authorList>
            <person name="Goeker M."/>
        </authorList>
    </citation>
    <scope>NUCLEOTIDE SEQUENCE [LARGE SCALE GENOMIC DNA]</scope>
    <source>
        <strain evidence="2 3">DSM 105074</strain>
    </source>
</reference>
<gene>
    <name evidence="2" type="ORF">HNQ92_002321</name>
</gene>
<dbReference type="Proteomes" id="UP000557307">
    <property type="component" value="Unassembled WGS sequence"/>
</dbReference>
<dbReference type="RefSeq" id="WP_184174135.1">
    <property type="nucleotide sequence ID" value="NZ_JACHGF010000003.1"/>
</dbReference>
<keyword evidence="1" id="KW-1133">Transmembrane helix</keyword>
<accession>A0A840TVM5</accession>
<sequence>MEDKEILALWKSYDQKLEQALVLHQKNAEDMTQIKVQSLLASMKPLKLFTLAVGVLWVAFVDIILINIFPAANLFFLISAGIQVLLTKLALGVYLYQSLLIQRVTITDPIVTTQKRIAQLTTSTLWVTRLLFLQLPVWTTFYLNKGMFQEGNSTFYFIQALATVSCTYLALWLFFHIKYENRNQKWFRLIFEGKEWTPVMKAMDLLEQIKNYNNEEARPTS</sequence>
<evidence type="ECO:0000313" key="3">
    <source>
        <dbReference type="Proteomes" id="UP000557307"/>
    </source>
</evidence>
<keyword evidence="1" id="KW-0472">Membrane</keyword>
<keyword evidence="3" id="KW-1185">Reference proteome</keyword>
<comment type="caution">
    <text evidence="2">The sequence shown here is derived from an EMBL/GenBank/DDBJ whole genome shotgun (WGS) entry which is preliminary data.</text>
</comment>
<organism evidence="2 3">
    <name type="scientific">Rhabdobacter roseus</name>
    <dbReference type="NCBI Taxonomy" id="1655419"/>
    <lineage>
        <taxon>Bacteria</taxon>
        <taxon>Pseudomonadati</taxon>
        <taxon>Bacteroidota</taxon>
        <taxon>Cytophagia</taxon>
        <taxon>Cytophagales</taxon>
        <taxon>Cytophagaceae</taxon>
        <taxon>Rhabdobacter</taxon>
    </lineage>
</organism>